<name>A0A328E645_9ASTE</name>
<dbReference type="PANTHER" id="PTHR47150">
    <property type="entry name" value="OS12G0169200 PROTEIN"/>
    <property type="match status" value="1"/>
</dbReference>
<keyword evidence="1" id="KW-1133">Transmembrane helix</keyword>
<keyword evidence="1" id="KW-0472">Membrane</keyword>
<comment type="caution">
    <text evidence="2">The sequence shown here is derived from an EMBL/GenBank/DDBJ whole genome shotgun (WGS) entry which is preliminary data.</text>
</comment>
<keyword evidence="1" id="KW-0812">Transmembrane</keyword>
<reference evidence="2 3" key="1">
    <citation type="submission" date="2018-06" db="EMBL/GenBank/DDBJ databases">
        <title>The Genome of Cuscuta australis (Dodder) Provides Insight into the Evolution of Plant Parasitism.</title>
        <authorList>
            <person name="Liu H."/>
        </authorList>
    </citation>
    <scope>NUCLEOTIDE SEQUENCE [LARGE SCALE GENOMIC DNA]</scope>
    <source>
        <strain evidence="3">cv. Yunnan</strain>
        <tissue evidence="2">Vines</tissue>
    </source>
</reference>
<organism evidence="2 3">
    <name type="scientific">Cuscuta australis</name>
    <dbReference type="NCBI Taxonomy" id="267555"/>
    <lineage>
        <taxon>Eukaryota</taxon>
        <taxon>Viridiplantae</taxon>
        <taxon>Streptophyta</taxon>
        <taxon>Embryophyta</taxon>
        <taxon>Tracheophyta</taxon>
        <taxon>Spermatophyta</taxon>
        <taxon>Magnoliopsida</taxon>
        <taxon>eudicotyledons</taxon>
        <taxon>Gunneridae</taxon>
        <taxon>Pentapetalae</taxon>
        <taxon>asterids</taxon>
        <taxon>lamiids</taxon>
        <taxon>Solanales</taxon>
        <taxon>Convolvulaceae</taxon>
        <taxon>Cuscuteae</taxon>
        <taxon>Cuscuta</taxon>
        <taxon>Cuscuta subgen. Grammica</taxon>
        <taxon>Cuscuta sect. Cleistogrammica</taxon>
    </lineage>
</organism>
<dbReference type="Proteomes" id="UP000249390">
    <property type="component" value="Unassembled WGS sequence"/>
</dbReference>
<sequence length="258" mass="30817">MHYFSLDFSFVYICFNFLCLIIWILQFFIILFLREVSSNSLLFLWSVYYIIRSTCYSALCTNCSAICSCKFYIALIFRCFATTCVQWWEQGEKEAESSQQRTRTRRQRLNRDRAAAHASLFNDYFNTPCVYTPEDFSNHFRMSHSLFLRILADVEREVPWFTQRFDARGRRRFSSVQKCTAMLRQMAYEMTSDMFDEYLKMSARSIRSCVYKFSKTIIQIYHKRYLRKPTASNIQQLQARHAAKHDFVDMLGSIDCTH</sequence>
<dbReference type="PANTHER" id="PTHR47150:SF4">
    <property type="entry name" value="HARBINGER TRANSPOSASE-DERIVED PROTEIN-RELATED"/>
    <property type="match status" value="1"/>
</dbReference>
<dbReference type="EMBL" id="NQVE01000040">
    <property type="protein sequence ID" value="RAL52118.1"/>
    <property type="molecule type" value="Genomic_DNA"/>
</dbReference>
<proteinExistence type="predicted"/>
<evidence type="ECO:0000313" key="2">
    <source>
        <dbReference type="EMBL" id="RAL52118.1"/>
    </source>
</evidence>
<feature type="transmembrane region" description="Helical" evidence="1">
    <location>
        <begin position="6"/>
        <end position="33"/>
    </location>
</feature>
<protein>
    <submittedName>
        <fullName evidence="2">Uncharacterized protein</fullName>
    </submittedName>
</protein>
<dbReference type="AlphaFoldDB" id="A0A328E645"/>
<evidence type="ECO:0000313" key="3">
    <source>
        <dbReference type="Proteomes" id="UP000249390"/>
    </source>
</evidence>
<keyword evidence="3" id="KW-1185">Reference proteome</keyword>
<evidence type="ECO:0000256" key="1">
    <source>
        <dbReference type="SAM" id="Phobius"/>
    </source>
</evidence>
<accession>A0A328E645</accession>
<gene>
    <name evidence="2" type="ORF">DM860_014945</name>
</gene>